<evidence type="ECO:0000313" key="7">
    <source>
        <dbReference type="EMBL" id="AAC06803.1"/>
    </source>
</evidence>
<evidence type="ECO:0000256" key="5">
    <source>
        <dbReference type="RuleBase" id="RU363094"/>
    </source>
</evidence>
<dbReference type="GO" id="GO:0008080">
    <property type="term" value="F:N-acetyltransferase activity"/>
    <property type="evidence" value="ECO:0000318"/>
    <property type="project" value="GO_Central"/>
</dbReference>
<keyword evidence="4" id="KW-0012">Acyltransferase</keyword>
<dbReference type="NCBIfam" id="TIGR01575">
    <property type="entry name" value="rimI"/>
    <property type="match status" value="1"/>
</dbReference>
<reference evidence="7 8" key="1">
    <citation type="journal article" date="1998" name="Nature">
        <title>The complete genome of the hyperthermophilic bacterium Aquifex aeolicus.</title>
        <authorList>
            <person name="Deckert G."/>
            <person name="Warren P.V."/>
            <person name="Gaasterland T."/>
            <person name="Young W.G."/>
            <person name="Lenox A.L."/>
            <person name="Graham D.E."/>
            <person name="Overbeek R."/>
            <person name="Snead M.A."/>
            <person name="Keller M."/>
            <person name="Aujay M."/>
            <person name="Huber R."/>
            <person name="Feldman R.A."/>
            <person name="Short J.M."/>
            <person name="Olson G.J."/>
            <person name="Swanson R.V."/>
        </authorList>
    </citation>
    <scope>NUCLEOTIDE SEQUENCE [LARGE SCALE GENOMIC DNA]</scope>
    <source>
        <strain evidence="7 8">VF5</strain>
    </source>
</reference>
<dbReference type="InterPro" id="IPR016181">
    <property type="entry name" value="Acyl_CoA_acyltransferase"/>
</dbReference>
<dbReference type="InterPro" id="IPR050680">
    <property type="entry name" value="YpeA/RimI_acetyltransf"/>
</dbReference>
<dbReference type="OrthoDB" id="9794566at2"/>
<dbReference type="SMR" id="O66838"/>
<evidence type="ECO:0000256" key="4">
    <source>
        <dbReference type="ARBA" id="ARBA00023315"/>
    </source>
</evidence>
<dbReference type="STRING" id="224324.aq_567"/>
<dbReference type="SUPFAM" id="SSF55729">
    <property type="entry name" value="Acyl-CoA N-acyltransferases (Nat)"/>
    <property type="match status" value="1"/>
</dbReference>
<dbReference type="GO" id="GO:0005737">
    <property type="term" value="C:cytoplasm"/>
    <property type="evidence" value="ECO:0007669"/>
    <property type="project" value="UniProtKB-SubCell"/>
</dbReference>
<dbReference type="GO" id="GO:0008999">
    <property type="term" value="F:protein-N-terminal-alanine acetyltransferase activity"/>
    <property type="evidence" value="ECO:0007669"/>
    <property type="project" value="UniProtKB-EC"/>
</dbReference>
<protein>
    <recommendedName>
        <fullName evidence="5">[Ribosomal protein bS18]-alanine N-acetyltransferase</fullName>
        <ecNumber evidence="5">2.3.1.266</ecNumber>
    </recommendedName>
</protein>
<dbReference type="EnsemblBacteria" id="AAC06803">
    <property type="protein sequence ID" value="AAC06803"/>
    <property type="gene ID" value="aq_567"/>
</dbReference>
<accession>O66838</accession>
<dbReference type="HOGENOM" id="CLU_013985_23_0_0"/>
<dbReference type="InterPro" id="IPR006464">
    <property type="entry name" value="AcTrfase_RimI/Ard1"/>
</dbReference>
<dbReference type="Gene3D" id="3.40.630.30">
    <property type="match status" value="1"/>
</dbReference>
<sequence>MLKVREMEREDVERVYEINRESFTTDAWSRFSFEKDFENKFSRRFVLEEDGKVVGYVIFWVVKEEATIMTFAIAPGYRGKGYGEKLLREAISRLGDKVKRVVLDVRKSNLRAINLYKKLGFKVVTERKGYYSDGENALLMELKISRPSEAELSR</sequence>
<dbReference type="PIR" id="B70351">
    <property type="entry name" value="B70351"/>
</dbReference>
<evidence type="ECO:0000259" key="6">
    <source>
        <dbReference type="PROSITE" id="PS51186"/>
    </source>
</evidence>
<keyword evidence="2 5" id="KW-0963">Cytoplasm</keyword>
<dbReference type="InterPro" id="IPR017255">
    <property type="entry name" value="AcTrfase_GNAT_prd"/>
</dbReference>
<dbReference type="Pfam" id="PF00583">
    <property type="entry name" value="Acetyltransf_1"/>
    <property type="match status" value="1"/>
</dbReference>
<dbReference type="KEGG" id="aae:aq_567"/>
<comment type="catalytic activity">
    <reaction evidence="5">
        <text>N-terminal L-alanyl-[ribosomal protein bS18] + acetyl-CoA = N-terminal N(alpha)-acetyl-L-alanyl-[ribosomal protein bS18] + CoA + H(+)</text>
        <dbReference type="Rhea" id="RHEA:43756"/>
        <dbReference type="Rhea" id="RHEA-COMP:10676"/>
        <dbReference type="Rhea" id="RHEA-COMP:10677"/>
        <dbReference type="ChEBI" id="CHEBI:15378"/>
        <dbReference type="ChEBI" id="CHEBI:57287"/>
        <dbReference type="ChEBI" id="CHEBI:57288"/>
        <dbReference type="ChEBI" id="CHEBI:64718"/>
        <dbReference type="ChEBI" id="CHEBI:83683"/>
        <dbReference type="EC" id="2.3.1.266"/>
    </reaction>
</comment>
<dbReference type="EMBL" id="AE000657">
    <property type="protein sequence ID" value="AAC06803.1"/>
    <property type="molecule type" value="Genomic_DNA"/>
</dbReference>
<evidence type="ECO:0000256" key="1">
    <source>
        <dbReference type="ARBA" id="ARBA00005395"/>
    </source>
</evidence>
<dbReference type="EC" id="2.3.1.266" evidence="5"/>
<dbReference type="InterPro" id="IPR000182">
    <property type="entry name" value="GNAT_dom"/>
</dbReference>
<evidence type="ECO:0000256" key="3">
    <source>
        <dbReference type="ARBA" id="ARBA00022679"/>
    </source>
</evidence>
<keyword evidence="3" id="KW-0808">Transferase</keyword>
<dbReference type="CDD" id="cd04301">
    <property type="entry name" value="NAT_SF"/>
    <property type="match status" value="1"/>
</dbReference>
<dbReference type="PANTHER" id="PTHR43420">
    <property type="entry name" value="ACETYLTRANSFERASE"/>
    <property type="match status" value="1"/>
</dbReference>
<dbReference type="eggNOG" id="COG0456">
    <property type="taxonomic scope" value="Bacteria"/>
</dbReference>
<name>O66838_AQUAE</name>
<gene>
    <name evidence="7" type="primary">rimI</name>
    <name evidence="7" type="ordered locus">aq_567</name>
</gene>
<dbReference type="RefSeq" id="WP_010880336.1">
    <property type="nucleotide sequence ID" value="NC_000918.1"/>
</dbReference>
<dbReference type="PROSITE" id="PS51186">
    <property type="entry name" value="GNAT"/>
    <property type="match status" value="1"/>
</dbReference>
<comment type="subcellular location">
    <subcellularLocation>
        <location evidence="5">Cytoplasm</location>
    </subcellularLocation>
</comment>
<dbReference type="PANTHER" id="PTHR43420:SF44">
    <property type="entry name" value="ACETYLTRANSFERASE YPEA"/>
    <property type="match status" value="1"/>
</dbReference>
<dbReference type="PIRSF" id="PIRSF037663">
    <property type="entry name" value="Acetyltransf_GNAT_prd"/>
    <property type="match status" value="1"/>
</dbReference>
<proteinExistence type="inferred from homology"/>
<dbReference type="AlphaFoldDB" id="O66838"/>
<comment type="function">
    <text evidence="5">Acetylates the N-terminal alanine of ribosomal protein bS18.</text>
</comment>
<dbReference type="InParanoid" id="O66838"/>
<evidence type="ECO:0000313" key="8">
    <source>
        <dbReference type="Proteomes" id="UP000000798"/>
    </source>
</evidence>
<feature type="domain" description="N-acetyltransferase" evidence="6">
    <location>
        <begin position="2"/>
        <end position="145"/>
    </location>
</feature>
<organism evidence="7 8">
    <name type="scientific">Aquifex aeolicus (strain VF5)</name>
    <dbReference type="NCBI Taxonomy" id="224324"/>
    <lineage>
        <taxon>Bacteria</taxon>
        <taxon>Pseudomonadati</taxon>
        <taxon>Aquificota</taxon>
        <taxon>Aquificia</taxon>
        <taxon>Aquificales</taxon>
        <taxon>Aquificaceae</taxon>
        <taxon>Aquifex</taxon>
    </lineage>
</organism>
<dbReference type="FunCoup" id="O66838">
    <property type="interactions" value="214"/>
</dbReference>
<comment type="similarity">
    <text evidence="1 5">Belongs to the acetyltransferase family. RimI subfamily.</text>
</comment>
<keyword evidence="8" id="KW-1185">Reference proteome</keyword>
<dbReference type="Proteomes" id="UP000000798">
    <property type="component" value="Chromosome"/>
</dbReference>
<evidence type="ECO:0000256" key="2">
    <source>
        <dbReference type="ARBA" id="ARBA00022490"/>
    </source>
</evidence>